<comment type="caution">
    <text evidence="3">The sequence shown here is derived from an EMBL/GenBank/DDBJ whole genome shotgun (WGS) entry which is preliminary data.</text>
</comment>
<dbReference type="EMBL" id="QVQW01000012">
    <property type="protein sequence ID" value="RKU46879.1"/>
    <property type="molecule type" value="Genomic_DNA"/>
</dbReference>
<evidence type="ECO:0000259" key="2">
    <source>
        <dbReference type="Pfam" id="PF01757"/>
    </source>
</evidence>
<dbReference type="PANTHER" id="PTHR23028:SF125">
    <property type="entry name" value="ACYLTRANSFERASE"/>
    <property type="match status" value="1"/>
</dbReference>
<evidence type="ECO:0000313" key="4">
    <source>
        <dbReference type="Proteomes" id="UP000275385"/>
    </source>
</evidence>
<name>A0A420YG85_9PEZI</name>
<keyword evidence="4" id="KW-1185">Reference proteome</keyword>
<organism evidence="3 4">
    <name type="scientific">Coniochaeta pulveracea</name>
    <dbReference type="NCBI Taxonomy" id="177199"/>
    <lineage>
        <taxon>Eukaryota</taxon>
        <taxon>Fungi</taxon>
        <taxon>Dikarya</taxon>
        <taxon>Ascomycota</taxon>
        <taxon>Pezizomycotina</taxon>
        <taxon>Sordariomycetes</taxon>
        <taxon>Sordariomycetidae</taxon>
        <taxon>Coniochaetales</taxon>
        <taxon>Coniochaetaceae</taxon>
        <taxon>Coniochaeta</taxon>
    </lineage>
</organism>
<gene>
    <name evidence="3" type="ORF">DL546_009110</name>
</gene>
<dbReference type="PANTHER" id="PTHR23028">
    <property type="entry name" value="ACETYLTRANSFERASE"/>
    <property type="match status" value="1"/>
</dbReference>
<keyword evidence="1" id="KW-0472">Membrane</keyword>
<feature type="domain" description="Acyltransferase 3" evidence="2">
    <location>
        <begin position="56"/>
        <end position="249"/>
    </location>
</feature>
<dbReference type="GO" id="GO:0016747">
    <property type="term" value="F:acyltransferase activity, transferring groups other than amino-acyl groups"/>
    <property type="evidence" value="ECO:0007669"/>
    <property type="project" value="InterPro"/>
</dbReference>
<feature type="transmembrane region" description="Helical" evidence="1">
    <location>
        <begin position="331"/>
        <end position="350"/>
    </location>
</feature>
<feature type="transmembrane region" description="Helical" evidence="1">
    <location>
        <begin position="109"/>
        <end position="129"/>
    </location>
</feature>
<evidence type="ECO:0000256" key="1">
    <source>
        <dbReference type="SAM" id="Phobius"/>
    </source>
</evidence>
<evidence type="ECO:0000313" key="3">
    <source>
        <dbReference type="EMBL" id="RKU46879.1"/>
    </source>
</evidence>
<feature type="transmembrane region" description="Helical" evidence="1">
    <location>
        <begin position="159"/>
        <end position="177"/>
    </location>
</feature>
<reference evidence="3 4" key="1">
    <citation type="submission" date="2018-08" db="EMBL/GenBank/DDBJ databases">
        <title>Draft genome of the lignicolous fungus Coniochaeta pulveracea.</title>
        <authorList>
            <person name="Borstlap C.J."/>
            <person name="De Witt R.N."/>
            <person name="Botha A."/>
            <person name="Volschenk H."/>
        </authorList>
    </citation>
    <scope>NUCLEOTIDE SEQUENCE [LARGE SCALE GENOMIC DNA]</scope>
    <source>
        <strain evidence="3 4">CAB683</strain>
    </source>
</reference>
<dbReference type="InterPro" id="IPR050879">
    <property type="entry name" value="Acyltransferase_3"/>
</dbReference>
<dbReference type="Proteomes" id="UP000275385">
    <property type="component" value="Unassembled WGS sequence"/>
</dbReference>
<feature type="transmembrane region" description="Helical" evidence="1">
    <location>
        <begin position="286"/>
        <end position="305"/>
    </location>
</feature>
<feature type="transmembrane region" description="Helical" evidence="1">
    <location>
        <begin position="232"/>
        <end position="258"/>
    </location>
</feature>
<protein>
    <recommendedName>
        <fullName evidence="2">Acyltransferase 3 domain-containing protein</fullName>
    </recommendedName>
</protein>
<dbReference type="AlphaFoldDB" id="A0A420YG85"/>
<sequence length="477" mass="54657">MTLSDDSEGLLSGFGGGKGEFPAKKMLRGIKSLFSWPRFGPSSSGSDAGKPLRPTAYLDGLRGFAAFLVYWHHNILWSHAASGQYAIFENAWGWDKRYHFATLPFIRNFFSGGHMAVAMFYVISGYVLAVKPLSLIDAGEHLKCADNVGSALFRRWFRLYLPIIITTFVYMTSWHALGLWTTHNEPEATYGAEVWKWYVELKNFSFLFKEGAPWISVNTHLWSIALEMRGSIMIYCLIFYFLYICDGYYGALFISGMLQADLDLLSRKPDGYFPSFLRQLERHKTTIYHGLFVVGMLLAGVPTFSQKVEDLRKSPGWYYLSYLKPQAVRDYKWFFLFFAANMIVACIPRLPWLRRFFESRFCQYLGHISYALYLVHGPLLETLGDRVYFMVGFVRLAERDMLHIGKYANLFPLSKAGPLGLEIAFLVPHLLLLPINLYVADLVTRFVDEPSVKFASAFYKKTLGGQEEKQVDVMRLA</sequence>
<dbReference type="OrthoDB" id="5819582at2759"/>
<dbReference type="InterPro" id="IPR002656">
    <property type="entry name" value="Acyl_transf_3_dom"/>
</dbReference>
<dbReference type="STRING" id="177199.A0A420YG85"/>
<dbReference type="Pfam" id="PF01757">
    <property type="entry name" value="Acyl_transf_3"/>
    <property type="match status" value="1"/>
</dbReference>
<accession>A0A420YG85</accession>
<keyword evidence="1" id="KW-1133">Transmembrane helix</keyword>
<keyword evidence="1" id="KW-0812">Transmembrane</keyword>
<proteinExistence type="predicted"/>